<proteinExistence type="predicted"/>
<dbReference type="CDD" id="cd24146">
    <property type="entry name" value="nat-AmDH_N_like"/>
    <property type="match status" value="1"/>
</dbReference>
<protein>
    <submittedName>
        <fullName evidence="2">Dihydrodipicolinate reductase</fullName>
    </submittedName>
</protein>
<dbReference type="InterPro" id="IPR045760">
    <property type="entry name" value="DAP_DH_C"/>
</dbReference>
<organism evidence="2 3">
    <name type="scientific">Cryptosporangium phraense</name>
    <dbReference type="NCBI Taxonomy" id="2593070"/>
    <lineage>
        <taxon>Bacteria</taxon>
        <taxon>Bacillati</taxon>
        <taxon>Actinomycetota</taxon>
        <taxon>Actinomycetes</taxon>
        <taxon>Cryptosporangiales</taxon>
        <taxon>Cryptosporangiaceae</taxon>
        <taxon>Cryptosporangium</taxon>
    </lineage>
</organism>
<sequence>MTLRVVQWSSGNIGARTLRGVIEHPRLELVGVYAHSAAKAGRDAGAIAGLEGGPVGVRATADRDEILALGADCVLYTPLWCDFDDVCALLESGANVVTTRAEFLRPASLDPAIRGRVEAACARGNTSIHSTGSSPGFITEALPLVVTSLQRRLDGLRIDEYADLSRRDSPALLFDVMGFGQEPSDFGERRLNALTDSFGPSLRLLADALGTPLEQVDAAGEFALTKEPLTIAAGTLPAGSVAGQRITITGRRGGRPFLTFRANWFCGRELEPRWDLRETGWRVTVEGDAPLNIDLVFPVPLERMAAMSPAYTANRAVNAIPYVVEAAPGIRTTLDLPQIVAAL</sequence>
<keyword evidence="3" id="KW-1185">Reference proteome</keyword>
<dbReference type="Proteomes" id="UP000317982">
    <property type="component" value="Unassembled WGS sequence"/>
</dbReference>
<evidence type="ECO:0000313" key="2">
    <source>
        <dbReference type="EMBL" id="TQS43353.1"/>
    </source>
</evidence>
<dbReference type="Pfam" id="PF19328">
    <property type="entry name" value="DAP_DH_C"/>
    <property type="match status" value="1"/>
</dbReference>
<dbReference type="OrthoDB" id="4759936at2"/>
<dbReference type="InParanoid" id="A0A545APY2"/>
<dbReference type="RefSeq" id="WP_142706051.1">
    <property type="nucleotide sequence ID" value="NZ_VIRS01000013.1"/>
</dbReference>
<dbReference type="EMBL" id="VIRS01000013">
    <property type="protein sequence ID" value="TQS43353.1"/>
    <property type="molecule type" value="Genomic_DNA"/>
</dbReference>
<reference evidence="2 3" key="1">
    <citation type="submission" date="2019-07" db="EMBL/GenBank/DDBJ databases">
        <title>Cryptosporangium phraense sp. nov., isolated from plant litter.</title>
        <authorList>
            <person name="Suriyachadkun C."/>
        </authorList>
    </citation>
    <scope>NUCLEOTIDE SEQUENCE [LARGE SCALE GENOMIC DNA]</scope>
    <source>
        <strain evidence="2 3">A-T 5661</strain>
    </source>
</reference>
<accession>A0A545APY2</accession>
<name>A0A545APY2_9ACTN</name>
<dbReference type="SUPFAM" id="SSF51735">
    <property type="entry name" value="NAD(P)-binding Rossmann-fold domains"/>
    <property type="match status" value="1"/>
</dbReference>
<gene>
    <name evidence="2" type="ORF">FL583_19120</name>
</gene>
<comment type="caution">
    <text evidence="2">The sequence shown here is derived from an EMBL/GenBank/DDBJ whole genome shotgun (WGS) entry which is preliminary data.</text>
</comment>
<feature type="domain" description="2,4-diaminopentanoate dehydrogenase C-terminal" evidence="1">
    <location>
        <begin position="198"/>
        <end position="341"/>
    </location>
</feature>
<dbReference type="Gene3D" id="3.40.50.720">
    <property type="entry name" value="NAD(P)-binding Rossmann-like Domain"/>
    <property type="match status" value="1"/>
</dbReference>
<dbReference type="AlphaFoldDB" id="A0A545APY2"/>
<dbReference type="InterPro" id="IPR036291">
    <property type="entry name" value="NAD(P)-bd_dom_sf"/>
</dbReference>
<evidence type="ECO:0000313" key="3">
    <source>
        <dbReference type="Proteomes" id="UP000317982"/>
    </source>
</evidence>
<evidence type="ECO:0000259" key="1">
    <source>
        <dbReference type="Pfam" id="PF19328"/>
    </source>
</evidence>